<feature type="domain" description="Helicase ATP-binding" evidence="9">
    <location>
        <begin position="39"/>
        <end position="207"/>
    </location>
</feature>
<dbReference type="Pfam" id="PF00271">
    <property type="entry name" value="Helicase_C"/>
    <property type="match status" value="1"/>
</dbReference>
<dbReference type="InterPro" id="IPR001650">
    <property type="entry name" value="Helicase_C-like"/>
</dbReference>
<feature type="compositionally biased region" description="Basic and acidic residues" evidence="8">
    <location>
        <begin position="457"/>
        <end position="474"/>
    </location>
</feature>
<dbReference type="PROSITE" id="PS00039">
    <property type="entry name" value="DEAD_ATP_HELICASE"/>
    <property type="match status" value="1"/>
</dbReference>
<dbReference type="PANTHER" id="PTHR47959">
    <property type="entry name" value="ATP-DEPENDENT RNA HELICASE RHLE-RELATED"/>
    <property type="match status" value="1"/>
</dbReference>
<dbReference type="CDD" id="cd00268">
    <property type="entry name" value="DEADc"/>
    <property type="match status" value="1"/>
</dbReference>
<dbReference type="InterPro" id="IPR027417">
    <property type="entry name" value="P-loop_NTPase"/>
</dbReference>
<feature type="compositionally biased region" description="Basic and acidic residues" evidence="8">
    <location>
        <begin position="402"/>
        <end position="413"/>
    </location>
</feature>
<dbReference type="InterPro" id="IPR044742">
    <property type="entry name" value="DEAD/DEAH_RhlB"/>
</dbReference>
<dbReference type="SMART" id="SM00487">
    <property type="entry name" value="DEXDc"/>
    <property type="match status" value="1"/>
</dbReference>
<dbReference type="AlphaFoldDB" id="A0A0G1WH51"/>
<dbReference type="Pfam" id="PF00270">
    <property type="entry name" value="DEAD"/>
    <property type="match status" value="1"/>
</dbReference>
<feature type="compositionally biased region" description="Low complexity" evidence="8">
    <location>
        <begin position="445"/>
        <end position="454"/>
    </location>
</feature>
<keyword evidence="2 7" id="KW-0378">Hydrolase</keyword>
<dbReference type="InterPro" id="IPR050079">
    <property type="entry name" value="DEAD_box_RNA_helicase"/>
</dbReference>
<feature type="compositionally biased region" description="Basic residues" evidence="8">
    <location>
        <begin position="494"/>
        <end position="508"/>
    </location>
</feature>
<keyword evidence="4 7" id="KW-0067">ATP-binding</keyword>
<evidence type="ECO:0000259" key="9">
    <source>
        <dbReference type="PROSITE" id="PS51192"/>
    </source>
</evidence>
<evidence type="ECO:0000259" key="10">
    <source>
        <dbReference type="PROSITE" id="PS51194"/>
    </source>
</evidence>
<keyword evidence="3 7" id="KW-0347">Helicase</keyword>
<comment type="caution">
    <text evidence="12">The sequence shown here is derived from an EMBL/GenBank/DDBJ whole genome shotgun (WGS) entry which is preliminary data.</text>
</comment>
<proteinExistence type="inferred from homology"/>
<feature type="domain" description="Helicase C-terminal" evidence="10">
    <location>
        <begin position="234"/>
        <end position="377"/>
    </location>
</feature>
<dbReference type="PROSITE" id="PS51192">
    <property type="entry name" value="HELICASE_ATP_BIND_1"/>
    <property type="match status" value="1"/>
</dbReference>
<evidence type="ECO:0000256" key="7">
    <source>
        <dbReference type="RuleBase" id="RU000492"/>
    </source>
</evidence>
<protein>
    <submittedName>
        <fullName evidence="12">DEAD/DEAH box helicase domain protein</fullName>
    </submittedName>
</protein>
<dbReference type="EMBL" id="LCPB01000011">
    <property type="protein sequence ID" value="KKU89633.1"/>
    <property type="molecule type" value="Genomic_DNA"/>
</dbReference>
<evidence type="ECO:0000256" key="2">
    <source>
        <dbReference type="ARBA" id="ARBA00022801"/>
    </source>
</evidence>
<dbReference type="InterPro" id="IPR011545">
    <property type="entry name" value="DEAD/DEAH_box_helicase_dom"/>
</dbReference>
<evidence type="ECO:0000256" key="5">
    <source>
        <dbReference type="ARBA" id="ARBA00038437"/>
    </source>
</evidence>
<dbReference type="Gene3D" id="3.40.50.300">
    <property type="entry name" value="P-loop containing nucleotide triphosphate hydrolases"/>
    <property type="match status" value="2"/>
</dbReference>
<dbReference type="Proteomes" id="UP000033882">
    <property type="component" value="Unassembled WGS sequence"/>
</dbReference>
<keyword evidence="1 7" id="KW-0547">Nucleotide-binding</keyword>
<evidence type="ECO:0000256" key="4">
    <source>
        <dbReference type="ARBA" id="ARBA00022840"/>
    </source>
</evidence>
<dbReference type="PATRIC" id="fig|1619005.3.peg.680"/>
<feature type="region of interest" description="Disordered" evidence="8">
    <location>
        <begin position="364"/>
        <end position="508"/>
    </location>
</feature>
<dbReference type="PROSITE" id="PS51194">
    <property type="entry name" value="HELICASE_CTER"/>
    <property type="match status" value="1"/>
</dbReference>
<dbReference type="InterPro" id="IPR000629">
    <property type="entry name" value="RNA-helicase_DEAD-box_CS"/>
</dbReference>
<evidence type="ECO:0000256" key="1">
    <source>
        <dbReference type="ARBA" id="ARBA00022741"/>
    </source>
</evidence>
<reference evidence="12 13" key="1">
    <citation type="journal article" date="2015" name="Nature">
        <title>rRNA introns, odd ribosomes, and small enigmatic genomes across a large radiation of phyla.</title>
        <authorList>
            <person name="Brown C.T."/>
            <person name="Hug L.A."/>
            <person name="Thomas B.C."/>
            <person name="Sharon I."/>
            <person name="Castelle C.J."/>
            <person name="Singh A."/>
            <person name="Wilkins M.J."/>
            <person name="Williams K.H."/>
            <person name="Banfield J.F."/>
        </authorList>
    </citation>
    <scope>NUCLEOTIDE SEQUENCE [LARGE SCALE GENOMIC DNA]</scope>
</reference>
<dbReference type="PANTHER" id="PTHR47959:SF13">
    <property type="entry name" value="ATP-DEPENDENT RNA HELICASE RHLE"/>
    <property type="match status" value="1"/>
</dbReference>
<sequence length="508" mass="55847">MTTKKPIEGFYGLGIAPKLLEILDKKKFTVPTPIQHEAIPVAISGKDMIGIAQTGTGKTLAFGIPMIQRLAAGNSQGVILVPTRELALQVDEQIQAIGRDLGLYTAVLIGGASIEAQKKLLRRNPHIIVATPGRFIDHMNQRTLRLTDVNTLVLDEADRMLDMGFAPQINKILEALPKVRQTLLFSATMPTDIVKIAERHMQMPVRVEMARPGTTAENVIQEMFIVRKDDKDRLLEALLEKYQGTVLVFSRTRHGATKICRAIKRMGHTAAEIHSDKSLSQRKEALLGFKIGKYRTLVATDIAARGIDVTGIELVINYDLPDSPEDYVHRIGRTGRAGAKGRAISFAAPDQRFKVRTIERLVNSQIGTSPLPTLPPHRAPAFREEEEQEESRGSRFSGGSRGGDRRPFGRSNDRSGGFTPRKPMFETRDPRVSAAPARRFTGGVSASAATAAATGERSPRERVMTSGNREERRKSVQRGAGKKSDRGGSSHGRMFGKKPRKSAGKSDR</sequence>
<dbReference type="InterPro" id="IPR014014">
    <property type="entry name" value="RNA_helicase_DEAD_Q_motif"/>
</dbReference>
<name>A0A0G1WH51_9BACT</name>
<organism evidence="12 13">
    <name type="scientific">Candidatus Wolfebacteria bacterium GW2011_GWA2_47_9b</name>
    <dbReference type="NCBI Taxonomy" id="1619005"/>
    <lineage>
        <taxon>Bacteria</taxon>
        <taxon>Candidatus Wolfeibacteriota</taxon>
    </lineage>
</organism>
<comment type="similarity">
    <text evidence="5 7">Belongs to the DEAD box helicase family.</text>
</comment>
<accession>A0A0G1WH51</accession>
<dbReference type="SMART" id="SM00490">
    <property type="entry name" value="HELICc"/>
    <property type="match status" value="1"/>
</dbReference>
<gene>
    <name evidence="12" type="ORF">UY19_C0011G0038</name>
</gene>
<dbReference type="GO" id="GO:0003676">
    <property type="term" value="F:nucleic acid binding"/>
    <property type="evidence" value="ECO:0007669"/>
    <property type="project" value="InterPro"/>
</dbReference>
<dbReference type="GO" id="GO:0005829">
    <property type="term" value="C:cytosol"/>
    <property type="evidence" value="ECO:0007669"/>
    <property type="project" value="TreeGrafter"/>
</dbReference>
<evidence type="ECO:0000256" key="8">
    <source>
        <dbReference type="SAM" id="MobiDB-lite"/>
    </source>
</evidence>
<evidence type="ECO:0000259" key="11">
    <source>
        <dbReference type="PROSITE" id="PS51195"/>
    </source>
</evidence>
<dbReference type="SUPFAM" id="SSF52540">
    <property type="entry name" value="P-loop containing nucleoside triphosphate hydrolases"/>
    <property type="match status" value="1"/>
</dbReference>
<evidence type="ECO:0000256" key="3">
    <source>
        <dbReference type="ARBA" id="ARBA00022806"/>
    </source>
</evidence>
<dbReference type="InterPro" id="IPR014001">
    <property type="entry name" value="Helicase_ATP-bd"/>
</dbReference>
<evidence type="ECO:0000313" key="12">
    <source>
        <dbReference type="EMBL" id="KKU89633.1"/>
    </source>
</evidence>
<dbReference type="GO" id="GO:0003724">
    <property type="term" value="F:RNA helicase activity"/>
    <property type="evidence" value="ECO:0007669"/>
    <property type="project" value="InterPro"/>
</dbReference>
<dbReference type="GO" id="GO:0016787">
    <property type="term" value="F:hydrolase activity"/>
    <property type="evidence" value="ECO:0007669"/>
    <property type="project" value="UniProtKB-KW"/>
</dbReference>
<feature type="domain" description="DEAD-box RNA helicase Q" evidence="11">
    <location>
        <begin position="8"/>
        <end position="36"/>
    </location>
</feature>
<dbReference type="PROSITE" id="PS51195">
    <property type="entry name" value="Q_MOTIF"/>
    <property type="match status" value="1"/>
</dbReference>
<evidence type="ECO:0000256" key="6">
    <source>
        <dbReference type="PROSITE-ProRule" id="PRU00552"/>
    </source>
</evidence>
<dbReference type="GO" id="GO:0005524">
    <property type="term" value="F:ATP binding"/>
    <property type="evidence" value="ECO:0007669"/>
    <property type="project" value="UniProtKB-KW"/>
</dbReference>
<evidence type="ECO:0000313" key="13">
    <source>
        <dbReference type="Proteomes" id="UP000033882"/>
    </source>
</evidence>
<dbReference type="CDD" id="cd18787">
    <property type="entry name" value="SF2_C_DEAD"/>
    <property type="match status" value="1"/>
</dbReference>
<feature type="short sequence motif" description="Q motif" evidence="6">
    <location>
        <begin position="8"/>
        <end position="36"/>
    </location>
</feature>